<organism evidence="3 4">
    <name type="scientific">Triparma columacea</name>
    <dbReference type="NCBI Taxonomy" id="722753"/>
    <lineage>
        <taxon>Eukaryota</taxon>
        <taxon>Sar</taxon>
        <taxon>Stramenopiles</taxon>
        <taxon>Ochrophyta</taxon>
        <taxon>Bolidophyceae</taxon>
        <taxon>Parmales</taxon>
        <taxon>Triparmaceae</taxon>
        <taxon>Triparma</taxon>
    </lineage>
</organism>
<evidence type="ECO:0000313" key="4">
    <source>
        <dbReference type="Proteomes" id="UP001165065"/>
    </source>
</evidence>
<sequence length="619" mass="73248">MWAILFFLPSLICAAEDFKRPKYFFVFGEHRSGASYLSELIRSNTHPHDIQDCYLLNSHNEKGSSQHHMIHSSTRRPDTHNIPNFDDSKPPTFRRYQRVTKKALGEMQCPVDETLFIFITKNPYSWVISMAERRFKQKPMKSHVKEFAGEKWYERRTGDSWKTSMDMRKAKLKAGLDTQYLPGVKHFIHVKYEDFVAKGEKSLVDLLGRFDVPRNPTYQGVFTTVRGEKVGKAAEGTKKYMDHLGSPFKKYQYYLNEEWLGLYDVDLMDAITNKLDPKLEQKLGYHAPPDGFYETHKRAVLIRDLTKGRGIFGTIKHFVVSWTWWIISRLTLVMLVVAPLMLWLAHSNEAKEVVDRGDGVTVDAEEDRKKEIDGLNRRKANMQMPFMNFKEKEAPLAEGWFEAIDFETGQPYYFHRVSRDVTWTRPVVPAAAHKKDDDVKVPADEFDEVAFSDALHQVATEKARDRLPLNASRQERDELTREISGKLRQRYIKRAMDQQRQQEEMQRLQNTRNFHDKMMENEDRRRQEIIEAERRREEEVRMRNEWEMVERDRARGENVMSFGEMRRAEEERARQVEDLQRRQMEREQRYELEGLESEIERSEQFDNNAYARAQAEMLM</sequence>
<reference evidence="4" key="1">
    <citation type="journal article" date="2023" name="Commun. Biol.">
        <title>Genome analysis of Parmales, the sister group of diatoms, reveals the evolutionary specialization of diatoms from phago-mixotrophs to photoautotrophs.</title>
        <authorList>
            <person name="Ban H."/>
            <person name="Sato S."/>
            <person name="Yoshikawa S."/>
            <person name="Yamada K."/>
            <person name="Nakamura Y."/>
            <person name="Ichinomiya M."/>
            <person name="Sato N."/>
            <person name="Blanc-Mathieu R."/>
            <person name="Endo H."/>
            <person name="Kuwata A."/>
            <person name="Ogata H."/>
        </authorList>
    </citation>
    <scope>NUCLEOTIDE SEQUENCE [LARGE SCALE GENOMIC DNA]</scope>
</reference>
<comment type="caution">
    <text evidence="3">The sequence shown here is derived from an EMBL/GenBank/DDBJ whole genome shotgun (WGS) entry which is preliminary data.</text>
</comment>
<dbReference type="InterPro" id="IPR001202">
    <property type="entry name" value="WW_dom"/>
</dbReference>
<feature type="region of interest" description="Disordered" evidence="1">
    <location>
        <begin position="68"/>
        <end position="87"/>
    </location>
</feature>
<dbReference type="Proteomes" id="UP001165065">
    <property type="component" value="Unassembled WGS sequence"/>
</dbReference>
<dbReference type="SMART" id="SM00456">
    <property type="entry name" value="WW"/>
    <property type="match status" value="1"/>
</dbReference>
<proteinExistence type="predicted"/>
<accession>A0A9W7GNE0</accession>
<dbReference type="Pfam" id="PF00397">
    <property type="entry name" value="WW"/>
    <property type="match status" value="1"/>
</dbReference>
<dbReference type="Gene3D" id="3.40.50.300">
    <property type="entry name" value="P-loop containing nucleotide triphosphate hydrolases"/>
    <property type="match status" value="1"/>
</dbReference>
<name>A0A9W7GNE0_9STRA</name>
<dbReference type="SUPFAM" id="SSF52540">
    <property type="entry name" value="P-loop containing nucleoside triphosphate hydrolases"/>
    <property type="match status" value="1"/>
</dbReference>
<protein>
    <recommendedName>
        <fullName evidence="2">WW domain-containing protein</fullName>
    </recommendedName>
</protein>
<gene>
    <name evidence="3" type="ORF">TrCOL_g8879</name>
</gene>
<feature type="domain" description="WW" evidence="2">
    <location>
        <begin position="394"/>
        <end position="428"/>
    </location>
</feature>
<dbReference type="InterPro" id="IPR036020">
    <property type="entry name" value="WW_dom_sf"/>
</dbReference>
<dbReference type="OrthoDB" id="193787at2759"/>
<keyword evidence="4" id="KW-1185">Reference proteome</keyword>
<dbReference type="EMBL" id="BRYA01000366">
    <property type="protein sequence ID" value="GMI47946.1"/>
    <property type="molecule type" value="Genomic_DNA"/>
</dbReference>
<dbReference type="PROSITE" id="PS50020">
    <property type="entry name" value="WW_DOMAIN_2"/>
    <property type="match status" value="1"/>
</dbReference>
<dbReference type="SUPFAM" id="SSF51045">
    <property type="entry name" value="WW domain"/>
    <property type="match status" value="1"/>
</dbReference>
<evidence type="ECO:0000313" key="3">
    <source>
        <dbReference type="EMBL" id="GMI47946.1"/>
    </source>
</evidence>
<dbReference type="AlphaFoldDB" id="A0A9W7GNE0"/>
<dbReference type="CDD" id="cd00201">
    <property type="entry name" value="WW"/>
    <property type="match status" value="1"/>
</dbReference>
<dbReference type="Gene3D" id="2.20.70.10">
    <property type="match status" value="1"/>
</dbReference>
<evidence type="ECO:0000256" key="1">
    <source>
        <dbReference type="SAM" id="MobiDB-lite"/>
    </source>
</evidence>
<dbReference type="InterPro" id="IPR027417">
    <property type="entry name" value="P-loop_NTPase"/>
</dbReference>
<evidence type="ECO:0000259" key="2">
    <source>
        <dbReference type="PROSITE" id="PS50020"/>
    </source>
</evidence>